<dbReference type="PANTHER" id="PTHR36716">
    <property type="entry name" value="F3H9.20 PROTEIN"/>
    <property type="match status" value="1"/>
</dbReference>
<protein>
    <recommendedName>
        <fullName evidence="3">Integral membrane protein</fullName>
    </recommendedName>
</protein>
<dbReference type="Pfam" id="PF10063">
    <property type="entry name" value="DUF2301"/>
    <property type="match status" value="1"/>
</dbReference>
<keyword evidence="1" id="KW-0812">Transmembrane</keyword>
<dbReference type="AlphaFoldDB" id="A0A1Y5ID80"/>
<dbReference type="EMBL" id="KZ155783">
    <property type="protein sequence ID" value="OUS46587.1"/>
    <property type="molecule type" value="Genomic_DNA"/>
</dbReference>
<evidence type="ECO:0000256" key="1">
    <source>
        <dbReference type="SAM" id="Phobius"/>
    </source>
</evidence>
<evidence type="ECO:0008006" key="3">
    <source>
        <dbReference type="Google" id="ProtNLM"/>
    </source>
</evidence>
<gene>
    <name evidence="2" type="ORF">BE221DRAFT_74109</name>
</gene>
<dbReference type="eggNOG" id="ENOG502QUPE">
    <property type="taxonomic scope" value="Eukaryota"/>
</dbReference>
<sequence length="279" mass="29952">MSTLARPIPVRVRARARASASDEIIGRSSPPLFRSPFAPAEPFWTKRWKESVDERIKHGTYCDYVIDARDRAEVFGYRLGVVACAVGLVASAVGSGRGASGDAAANVAWFVGGGGLGLSLWLIHMYVSEIRSAMRLMWGIGYGASALIAGTSGESAPAYVLEHPSSMLAVGWMFAALTGLAFKEGMCYGKPEAGALFFAVPLMCLSHLFGAPEEFQSLSATGVGVLLLIFAARKFTQPVADDVGDKSIFMFNAIEDPEEKERWLVNARASGRAYVDEDV</sequence>
<feature type="transmembrane region" description="Helical" evidence="1">
    <location>
        <begin position="166"/>
        <end position="182"/>
    </location>
</feature>
<feature type="transmembrane region" description="Helical" evidence="1">
    <location>
        <begin position="139"/>
        <end position="160"/>
    </location>
</feature>
<feature type="transmembrane region" description="Helical" evidence="1">
    <location>
        <begin position="215"/>
        <end position="232"/>
    </location>
</feature>
<name>A0A1Y5ID80_OSTTA</name>
<keyword evidence="1" id="KW-0472">Membrane</keyword>
<feature type="transmembrane region" description="Helical" evidence="1">
    <location>
        <begin position="107"/>
        <end position="127"/>
    </location>
</feature>
<keyword evidence="1" id="KW-1133">Transmembrane helix</keyword>
<feature type="transmembrane region" description="Helical" evidence="1">
    <location>
        <begin position="75"/>
        <end position="95"/>
    </location>
</feature>
<dbReference type="Proteomes" id="UP000195557">
    <property type="component" value="Unassembled WGS sequence"/>
</dbReference>
<accession>A0A1Y5ID80</accession>
<evidence type="ECO:0000313" key="2">
    <source>
        <dbReference type="EMBL" id="OUS46587.1"/>
    </source>
</evidence>
<dbReference type="GO" id="GO:0009507">
    <property type="term" value="C:chloroplast"/>
    <property type="evidence" value="ECO:0007669"/>
    <property type="project" value="TreeGrafter"/>
</dbReference>
<feature type="transmembrane region" description="Helical" evidence="1">
    <location>
        <begin position="194"/>
        <end position="209"/>
    </location>
</feature>
<proteinExistence type="predicted"/>
<dbReference type="PANTHER" id="PTHR36716:SF2">
    <property type="entry name" value="F3H9.20 PROTEIN"/>
    <property type="match status" value="1"/>
</dbReference>
<dbReference type="InterPro" id="IPR019275">
    <property type="entry name" value="DUF2301"/>
</dbReference>
<organism evidence="2">
    <name type="scientific">Ostreococcus tauri</name>
    <name type="common">Marine green alga</name>
    <dbReference type="NCBI Taxonomy" id="70448"/>
    <lineage>
        <taxon>Eukaryota</taxon>
        <taxon>Viridiplantae</taxon>
        <taxon>Chlorophyta</taxon>
        <taxon>Mamiellophyceae</taxon>
        <taxon>Mamiellales</taxon>
        <taxon>Bathycoccaceae</taxon>
        <taxon>Ostreococcus</taxon>
    </lineage>
</organism>
<reference evidence="2" key="1">
    <citation type="submission" date="2017-04" db="EMBL/GenBank/DDBJ databases">
        <title>Population genomics of picophytoplankton unveils novel chromosome hypervariability.</title>
        <authorList>
            <consortium name="DOE Joint Genome Institute"/>
            <person name="Blanc-Mathieu R."/>
            <person name="Krasovec M."/>
            <person name="Hebrard M."/>
            <person name="Yau S."/>
            <person name="Desgranges E."/>
            <person name="Martin J."/>
            <person name="Schackwitz W."/>
            <person name="Kuo A."/>
            <person name="Salin G."/>
            <person name="Donnadieu C."/>
            <person name="Desdevises Y."/>
            <person name="Sanchez-Ferandin S."/>
            <person name="Moreau H."/>
            <person name="Rivals E."/>
            <person name="Grigoriev I.V."/>
            <person name="Grimsley N."/>
            <person name="Eyre-Walker A."/>
            <person name="Piganeau G."/>
        </authorList>
    </citation>
    <scope>NUCLEOTIDE SEQUENCE [LARGE SCALE GENOMIC DNA]</scope>
    <source>
        <strain evidence="2">RCC 1115</strain>
    </source>
</reference>